<name>A0A7K0D3D7_9NOCA</name>
<comment type="caution">
    <text evidence="6">The sequence shown here is derived from an EMBL/GenBank/DDBJ whole genome shotgun (WGS) entry which is preliminary data.</text>
</comment>
<dbReference type="GO" id="GO:0000725">
    <property type="term" value="P:recombinational repair"/>
    <property type="evidence" value="ECO:0007669"/>
    <property type="project" value="TreeGrafter"/>
</dbReference>
<dbReference type="SUPFAM" id="SSF52540">
    <property type="entry name" value="P-loop containing nucleoside triphosphate hydrolases"/>
    <property type="match status" value="1"/>
</dbReference>
<dbReference type="InterPro" id="IPR014017">
    <property type="entry name" value="DNA_helicase_UvrD-like_C"/>
</dbReference>
<evidence type="ECO:0000313" key="7">
    <source>
        <dbReference type="Proteomes" id="UP000438448"/>
    </source>
</evidence>
<keyword evidence="1" id="KW-0547">Nucleotide-binding</keyword>
<evidence type="ECO:0000256" key="3">
    <source>
        <dbReference type="ARBA" id="ARBA00022806"/>
    </source>
</evidence>
<keyword evidence="2 6" id="KW-0378">Hydrolase</keyword>
<proteinExistence type="predicted"/>
<organism evidence="6 7">
    <name type="scientific">Nocardia macrotermitis</name>
    <dbReference type="NCBI Taxonomy" id="2585198"/>
    <lineage>
        <taxon>Bacteria</taxon>
        <taxon>Bacillati</taxon>
        <taxon>Actinomycetota</taxon>
        <taxon>Actinomycetes</taxon>
        <taxon>Mycobacteriales</taxon>
        <taxon>Nocardiaceae</taxon>
        <taxon>Nocardia</taxon>
    </lineage>
</organism>
<dbReference type="Pfam" id="PF13361">
    <property type="entry name" value="UvrD_C"/>
    <property type="match status" value="1"/>
</dbReference>
<dbReference type="InterPro" id="IPR000212">
    <property type="entry name" value="DNA_helicase_UvrD/REP"/>
</dbReference>
<sequence length="139" mass="15475">MHKVKGLEWDAVLLPGLTEGFLPIVHATLPEEIEEERRLLYVALTRAREQLELSCASHSDKGHNNEPSRFLNQIVPRKNLSTTAMARTRSAYSIGDRVLSTAFGMGRVTEVGTTEMKVDFGGSYGVKTWSLADRDLSKL</sequence>
<reference evidence="6 7" key="1">
    <citation type="submission" date="2019-10" db="EMBL/GenBank/DDBJ databases">
        <title>Nocardia macrotermitis sp. nov. and Nocardia aurantia sp. nov., isolated from the gut of fungus growing-termite Macrotermes natalensis.</title>
        <authorList>
            <person name="Benndorf R."/>
            <person name="Schwitalla J."/>
            <person name="Martin K."/>
            <person name="De Beer W."/>
            <person name="Kaster A.-K."/>
            <person name="Vollmers J."/>
            <person name="Poulsen M."/>
            <person name="Beemelmanns C."/>
        </authorList>
    </citation>
    <scope>NUCLEOTIDE SEQUENCE [LARGE SCALE GENOMIC DNA]</scope>
    <source>
        <strain evidence="6 7">RB20</strain>
    </source>
</reference>
<dbReference type="GO" id="GO:0003677">
    <property type="term" value="F:DNA binding"/>
    <property type="evidence" value="ECO:0007669"/>
    <property type="project" value="InterPro"/>
</dbReference>
<dbReference type="GO" id="GO:0033202">
    <property type="term" value="C:DNA helicase complex"/>
    <property type="evidence" value="ECO:0007669"/>
    <property type="project" value="TreeGrafter"/>
</dbReference>
<dbReference type="GO" id="GO:0043138">
    <property type="term" value="F:3'-5' DNA helicase activity"/>
    <property type="evidence" value="ECO:0007669"/>
    <property type="project" value="TreeGrafter"/>
</dbReference>
<dbReference type="InterPro" id="IPR027417">
    <property type="entry name" value="P-loop_NTPase"/>
</dbReference>
<evidence type="ECO:0000256" key="4">
    <source>
        <dbReference type="ARBA" id="ARBA00022840"/>
    </source>
</evidence>
<evidence type="ECO:0000313" key="6">
    <source>
        <dbReference type="EMBL" id="MQY20228.1"/>
    </source>
</evidence>
<dbReference type="PANTHER" id="PTHR11070">
    <property type="entry name" value="UVRD / RECB / PCRA DNA HELICASE FAMILY MEMBER"/>
    <property type="match status" value="1"/>
</dbReference>
<dbReference type="GO" id="GO:0005524">
    <property type="term" value="F:ATP binding"/>
    <property type="evidence" value="ECO:0007669"/>
    <property type="project" value="UniProtKB-KW"/>
</dbReference>
<dbReference type="PANTHER" id="PTHR11070:SF69">
    <property type="entry name" value="ATP-DEPENDENT DNA HELICASE UVRD2"/>
    <property type="match status" value="1"/>
</dbReference>
<dbReference type="EMBL" id="WEGK01000006">
    <property type="protein sequence ID" value="MQY20228.1"/>
    <property type="molecule type" value="Genomic_DNA"/>
</dbReference>
<evidence type="ECO:0000256" key="2">
    <source>
        <dbReference type="ARBA" id="ARBA00022801"/>
    </source>
</evidence>
<protein>
    <submittedName>
        <fullName evidence="6">ATP-dependent DNA helicase Rep</fullName>
        <ecNumber evidence="6">3.6.4.12</ecNumber>
    </submittedName>
</protein>
<keyword evidence="7" id="KW-1185">Reference proteome</keyword>
<dbReference type="Proteomes" id="UP000438448">
    <property type="component" value="Unassembled WGS sequence"/>
</dbReference>
<dbReference type="EC" id="3.6.4.12" evidence="6"/>
<dbReference type="AlphaFoldDB" id="A0A7K0D3D7"/>
<gene>
    <name evidence="6" type="primary">rep_3</name>
    <name evidence="6" type="ORF">NRB20_33280</name>
</gene>
<dbReference type="GO" id="GO:0005829">
    <property type="term" value="C:cytosol"/>
    <property type="evidence" value="ECO:0007669"/>
    <property type="project" value="TreeGrafter"/>
</dbReference>
<keyword evidence="3 6" id="KW-0347">Helicase</keyword>
<dbReference type="GO" id="GO:0016787">
    <property type="term" value="F:hydrolase activity"/>
    <property type="evidence" value="ECO:0007669"/>
    <property type="project" value="UniProtKB-KW"/>
</dbReference>
<feature type="domain" description="UvrD-like helicase C-terminal" evidence="5">
    <location>
        <begin position="1"/>
        <end position="57"/>
    </location>
</feature>
<accession>A0A7K0D3D7</accession>
<dbReference type="Gene3D" id="3.40.50.300">
    <property type="entry name" value="P-loop containing nucleotide triphosphate hydrolases"/>
    <property type="match status" value="1"/>
</dbReference>
<evidence type="ECO:0000256" key="1">
    <source>
        <dbReference type="ARBA" id="ARBA00022741"/>
    </source>
</evidence>
<keyword evidence="4" id="KW-0067">ATP-binding</keyword>
<evidence type="ECO:0000259" key="5">
    <source>
        <dbReference type="Pfam" id="PF13361"/>
    </source>
</evidence>